<reference evidence="2" key="2">
    <citation type="submission" date="2018-04" db="EMBL/GenBank/DDBJ databases">
        <title>OnivRS2 (Oryza nivara Reference Sequence Version 2).</title>
        <authorList>
            <person name="Zhang J."/>
            <person name="Kudrna D."/>
            <person name="Lee S."/>
            <person name="Talag J."/>
            <person name="Rajasekar S."/>
            <person name="Welchert J."/>
            <person name="Hsing Y.-I."/>
            <person name="Wing R.A."/>
        </authorList>
    </citation>
    <scope>NUCLEOTIDE SEQUENCE [LARGE SCALE GENOMIC DNA]</scope>
    <source>
        <strain evidence="2">SL10</strain>
    </source>
</reference>
<organism evidence="2">
    <name type="scientific">Oryza nivara</name>
    <name type="common">Indian wild rice</name>
    <name type="synonym">Oryza sativa f. spontanea</name>
    <dbReference type="NCBI Taxonomy" id="4536"/>
    <lineage>
        <taxon>Eukaryota</taxon>
        <taxon>Viridiplantae</taxon>
        <taxon>Streptophyta</taxon>
        <taxon>Embryophyta</taxon>
        <taxon>Tracheophyta</taxon>
        <taxon>Spermatophyta</taxon>
        <taxon>Magnoliopsida</taxon>
        <taxon>Liliopsida</taxon>
        <taxon>Poales</taxon>
        <taxon>Poaceae</taxon>
        <taxon>BOP clade</taxon>
        <taxon>Oryzoideae</taxon>
        <taxon>Oryzeae</taxon>
        <taxon>Oryzinae</taxon>
        <taxon>Oryza</taxon>
    </lineage>
</organism>
<dbReference type="HOGENOM" id="CLU_2501786_0_0_1"/>
<evidence type="ECO:0000313" key="2">
    <source>
        <dbReference type="EnsemblPlants" id="ONIVA02G18140.1"/>
    </source>
</evidence>
<evidence type="ECO:0000313" key="3">
    <source>
        <dbReference type="Proteomes" id="UP000006591"/>
    </source>
</evidence>
<feature type="region of interest" description="Disordered" evidence="1">
    <location>
        <begin position="1"/>
        <end position="20"/>
    </location>
</feature>
<sequence>MRRHSRRSQLANALDAGADHCTSSSAAAAAPALRRPLASLLASSNKPPRYARVMAPLLQSREEKEMESR</sequence>
<dbReference type="AlphaFoldDB" id="A0A0E0G6N7"/>
<name>A0A0E0G6N7_ORYNI</name>
<accession>A0A0E0G6N7</accession>
<dbReference type="EnsemblPlants" id="ONIVA02G18140.1">
    <property type="protein sequence ID" value="ONIVA02G18140.1"/>
    <property type="gene ID" value="ONIVA02G18140"/>
</dbReference>
<dbReference type="Proteomes" id="UP000006591">
    <property type="component" value="Chromosome 2"/>
</dbReference>
<keyword evidence="3" id="KW-1185">Reference proteome</keyword>
<reference evidence="2" key="1">
    <citation type="submission" date="2015-04" db="UniProtKB">
        <authorList>
            <consortium name="EnsemblPlants"/>
        </authorList>
    </citation>
    <scope>IDENTIFICATION</scope>
    <source>
        <strain evidence="2">SL10</strain>
    </source>
</reference>
<protein>
    <submittedName>
        <fullName evidence="2">Uncharacterized protein</fullName>
    </submittedName>
</protein>
<dbReference type="Gramene" id="ONIVA02G18140.1">
    <property type="protein sequence ID" value="ONIVA02G18140.1"/>
    <property type="gene ID" value="ONIVA02G18140"/>
</dbReference>
<proteinExistence type="predicted"/>
<evidence type="ECO:0000256" key="1">
    <source>
        <dbReference type="SAM" id="MobiDB-lite"/>
    </source>
</evidence>